<evidence type="ECO:0000313" key="2">
    <source>
        <dbReference type="EMBL" id="TCT26065.1"/>
    </source>
</evidence>
<protein>
    <recommendedName>
        <fullName evidence="4">Nitrogen fixation protein FixH</fullName>
    </recommendedName>
</protein>
<sequence>MDTRSSPWRQPVVWLMLVMVGLVVVAGITMVVVATSDGPMDAVPDEVQRTGQAQQADLGPDARAARMQLAAIVRVDREHGFVEVLPVSGDFDHAAPLRLHLQHPARADADLVLALAPHETGWRATATPALDHDWLLQLEPAGKADWRLRGRLPHAQLAAQLRPALDDAQP</sequence>
<keyword evidence="3" id="KW-1185">Reference proteome</keyword>
<keyword evidence="1" id="KW-0472">Membrane</keyword>
<name>A0A4R3N9Z4_9GAMM</name>
<feature type="transmembrane region" description="Helical" evidence="1">
    <location>
        <begin position="12"/>
        <end position="34"/>
    </location>
</feature>
<gene>
    <name evidence="2" type="ORF">EDC34_101392</name>
</gene>
<proteinExistence type="predicted"/>
<evidence type="ECO:0000313" key="3">
    <source>
        <dbReference type="Proteomes" id="UP000295414"/>
    </source>
</evidence>
<organism evidence="2 3">
    <name type="scientific">Thermomonas haemolytica</name>
    <dbReference type="NCBI Taxonomy" id="141949"/>
    <lineage>
        <taxon>Bacteria</taxon>
        <taxon>Pseudomonadati</taxon>
        <taxon>Pseudomonadota</taxon>
        <taxon>Gammaproteobacteria</taxon>
        <taxon>Lysobacterales</taxon>
        <taxon>Lysobacteraceae</taxon>
        <taxon>Thermomonas</taxon>
    </lineage>
</organism>
<evidence type="ECO:0000256" key="1">
    <source>
        <dbReference type="SAM" id="Phobius"/>
    </source>
</evidence>
<comment type="caution">
    <text evidence="2">The sequence shown here is derived from an EMBL/GenBank/DDBJ whole genome shotgun (WGS) entry which is preliminary data.</text>
</comment>
<dbReference type="OrthoDB" id="5948217at2"/>
<keyword evidence="1" id="KW-0812">Transmembrane</keyword>
<dbReference type="EMBL" id="SMAP01000001">
    <property type="protein sequence ID" value="TCT26065.1"/>
    <property type="molecule type" value="Genomic_DNA"/>
</dbReference>
<dbReference type="Pfam" id="PF05751">
    <property type="entry name" value="FixH"/>
    <property type="match status" value="1"/>
</dbReference>
<keyword evidence="1" id="KW-1133">Transmembrane helix</keyword>
<dbReference type="AlphaFoldDB" id="A0A4R3N9Z4"/>
<accession>A0A4R3N9Z4</accession>
<dbReference type="Proteomes" id="UP000295414">
    <property type="component" value="Unassembled WGS sequence"/>
</dbReference>
<dbReference type="RefSeq" id="WP_114959171.1">
    <property type="nucleotide sequence ID" value="NZ_MSZW01000031.1"/>
</dbReference>
<dbReference type="InterPro" id="IPR008620">
    <property type="entry name" value="FixH"/>
</dbReference>
<evidence type="ECO:0008006" key="4">
    <source>
        <dbReference type="Google" id="ProtNLM"/>
    </source>
</evidence>
<reference evidence="2 3" key="1">
    <citation type="submission" date="2019-03" db="EMBL/GenBank/DDBJ databases">
        <title>Genomic Encyclopedia of Type Strains, Phase IV (KMG-IV): sequencing the most valuable type-strain genomes for metagenomic binning, comparative biology and taxonomic classification.</title>
        <authorList>
            <person name="Goeker M."/>
        </authorList>
    </citation>
    <scope>NUCLEOTIDE SEQUENCE [LARGE SCALE GENOMIC DNA]</scope>
    <source>
        <strain evidence="2 3">DSM 13605</strain>
    </source>
</reference>